<evidence type="ECO:0000313" key="3">
    <source>
        <dbReference type="Proteomes" id="UP000032458"/>
    </source>
</evidence>
<name>A0A0D7CF53_9ACTN</name>
<organism evidence="2 3">
    <name type="scientific">Streptomyces natalensis ATCC 27448</name>
    <dbReference type="NCBI Taxonomy" id="1240678"/>
    <lineage>
        <taxon>Bacteria</taxon>
        <taxon>Bacillati</taxon>
        <taxon>Actinomycetota</taxon>
        <taxon>Actinomycetes</taxon>
        <taxon>Kitasatosporales</taxon>
        <taxon>Streptomycetaceae</taxon>
        <taxon>Streptomyces</taxon>
    </lineage>
</organism>
<feature type="compositionally biased region" description="Low complexity" evidence="1">
    <location>
        <begin position="23"/>
        <end position="32"/>
    </location>
</feature>
<protein>
    <recommendedName>
        <fullName evidence="4">Terminase small subunit</fullName>
    </recommendedName>
</protein>
<proteinExistence type="predicted"/>
<dbReference type="EMBL" id="JRKI01000061">
    <property type="protein sequence ID" value="KIZ14520.1"/>
    <property type="molecule type" value="Genomic_DNA"/>
</dbReference>
<evidence type="ECO:0000256" key="1">
    <source>
        <dbReference type="SAM" id="MobiDB-lite"/>
    </source>
</evidence>
<comment type="caution">
    <text evidence="2">The sequence shown here is derived from an EMBL/GenBank/DDBJ whole genome shotgun (WGS) entry which is preliminary data.</text>
</comment>
<evidence type="ECO:0008006" key="4">
    <source>
        <dbReference type="Google" id="ProtNLM"/>
    </source>
</evidence>
<feature type="region of interest" description="Disordered" evidence="1">
    <location>
        <begin position="1"/>
        <end position="36"/>
    </location>
</feature>
<sequence length="144" mass="15643">MPGPVPKRSDQRRRRNKGDGPDVVKAPGGVAPDVPPADEEWHPIAGRWYASLVQSGQAQFYEASDWATALYLAEAMSRNLNSGKFSAQLLQAVLSGMTDLLTTEGARRRARVELERESGADDPREAARVTLMDSYRKAAGSSDG</sequence>
<dbReference type="Pfam" id="PF25673">
    <property type="entry name" value="Terminase_7"/>
    <property type="match status" value="1"/>
</dbReference>
<dbReference type="InterPro" id="IPR057972">
    <property type="entry name" value="Terminase_7"/>
</dbReference>
<dbReference type="PATRIC" id="fig|1240678.4.peg.7726"/>
<accession>A0A0D7CF53</accession>
<gene>
    <name evidence="2" type="ORF">SNA_36260</name>
</gene>
<dbReference type="Proteomes" id="UP000032458">
    <property type="component" value="Unassembled WGS sequence"/>
</dbReference>
<evidence type="ECO:0000313" key="2">
    <source>
        <dbReference type="EMBL" id="KIZ14520.1"/>
    </source>
</evidence>
<reference evidence="2 3" key="1">
    <citation type="submission" date="2014-09" db="EMBL/GenBank/DDBJ databases">
        <title>Draft genome sequence of Streptomyces natalensis ATCC 27448, producer of the antifungal pimaricin.</title>
        <authorList>
            <person name="Mendes M.V."/>
            <person name="Beites T."/>
            <person name="Pires S."/>
            <person name="Santos C.L."/>
            <person name="Moradas-Ferreira P."/>
        </authorList>
    </citation>
    <scope>NUCLEOTIDE SEQUENCE [LARGE SCALE GENOMIC DNA]</scope>
    <source>
        <strain evidence="2 3">ATCC 27448</strain>
    </source>
</reference>
<keyword evidence="3" id="KW-1185">Reference proteome</keyword>
<dbReference type="AlphaFoldDB" id="A0A0D7CF53"/>
<dbReference type="RefSeq" id="WP_030066741.1">
    <property type="nucleotide sequence ID" value="NZ_JRKI01000061.1"/>
</dbReference>